<reference evidence="7" key="1">
    <citation type="submission" date="2018-06" db="EMBL/GenBank/DDBJ databases">
        <title>Paenibacillus xerothermodurans sp. nov. an extremely dry heat resistant spore forming bacterium isolated from the soil of Cape Canaveral, Florida.</title>
        <authorList>
            <person name="Seuylemezian A."/>
            <person name="Kaur N."/>
            <person name="Patil P."/>
            <person name="Patil P."/>
            <person name="Mayilraj S."/>
            <person name="Vaishampayan P."/>
        </authorList>
    </citation>
    <scope>NUCLEOTIDE SEQUENCE [LARGE SCALE GENOMIC DNA]</scope>
    <source>
        <strain evidence="7">ATCC 27380</strain>
    </source>
</reference>
<keyword evidence="3" id="KW-0520">NAD</keyword>
<dbReference type="PANTHER" id="PTHR10996">
    <property type="entry name" value="2-HYDROXYACID DEHYDROGENASE-RELATED"/>
    <property type="match status" value="1"/>
</dbReference>
<keyword evidence="8" id="KW-1185">Reference proteome</keyword>
<dbReference type="GO" id="GO:0030267">
    <property type="term" value="F:glyoxylate reductase (NADPH) activity"/>
    <property type="evidence" value="ECO:0007669"/>
    <property type="project" value="TreeGrafter"/>
</dbReference>
<name>A0A2W1P4S5_PAEXE</name>
<evidence type="ECO:0000256" key="3">
    <source>
        <dbReference type="ARBA" id="ARBA00023027"/>
    </source>
</evidence>
<feature type="domain" description="D-isomer specific 2-hydroxyacid dehydrogenase NAD-binding" evidence="6">
    <location>
        <begin position="124"/>
        <end position="301"/>
    </location>
</feature>
<dbReference type="Proteomes" id="UP000214746">
    <property type="component" value="Unassembled WGS sequence"/>
</dbReference>
<evidence type="ECO:0000256" key="1">
    <source>
        <dbReference type="ARBA" id="ARBA00005854"/>
    </source>
</evidence>
<dbReference type="SUPFAM" id="SSF51735">
    <property type="entry name" value="NAD(P)-binding Rossmann-fold domains"/>
    <property type="match status" value="1"/>
</dbReference>
<dbReference type="GO" id="GO:0051287">
    <property type="term" value="F:NAD binding"/>
    <property type="evidence" value="ECO:0007669"/>
    <property type="project" value="InterPro"/>
</dbReference>
<evidence type="ECO:0000259" key="6">
    <source>
        <dbReference type="Pfam" id="PF02826"/>
    </source>
</evidence>
<dbReference type="GO" id="GO:0005829">
    <property type="term" value="C:cytosol"/>
    <property type="evidence" value="ECO:0007669"/>
    <property type="project" value="TreeGrafter"/>
</dbReference>
<evidence type="ECO:0008006" key="9">
    <source>
        <dbReference type="Google" id="ProtNLM"/>
    </source>
</evidence>
<dbReference type="PROSITE" id="PS00670">
    <property type="entry name" value="D_2_HYDROXYACID_DH_2"/>
    <property type="match status" value="1"/>
</dbReference>
<dbReference type="InterPro" id="IPR006139">
    <property type="entry name" value="D-isomer_2_OHA_DH_cat_dom"/>
</dbReference>
<dbReference type="AlphaFoldDB" id="A0A2W1P4S5"/>
<dbReference type="FunFam" id="3.40.50.720:FF:000203">
    <property type="entry name" value="D-3-phosphoglycerate dehydrogenase (SerA)"/>
    <property type="match status" value="1"/>
</dbReference>
<dbReference type="SUPFAM" id="SSF52283">
    <property type="entry name" value="Formate/glycerate dehydrogenase catalytic domain-like"/>
    <property type="match status" value="1"/>
</dbReference>
<comment type="caution">
    <text evidence="7">The sequence shown here is derived from an EMBL/GenBank/DDBJ whole genome shotgun (WGS) entry which is preliminary data.</text>
</comment>
<sequence length="343" mass="37844">MVCTGHTRKGGCHMSSKKVIYFDKVFEEFKQLLQEHTPPGFELWYWQEMDAGEREAKLALADYLLVATTKMDEAICAKAEKARYIQKTGIGVDNIDLEAAGKYGLPVSNTPGGNATGVAELTILLALALYRKIVQVNEATKNGRWLMWELRPSSYEMEGKTHGFIGFGNIGRETAKRSRAFGTELIYYDKYRAPEHVEAELGAAYCSMEEVLRRSDILSLHIPLLPETRGLIGTRELQMMKPTAILLNMARGGIVKEAELYQALQAGVIAGAGIDAWESEPTDPANPLLTLDNVIASPHIGAGTRDTLNKVLTLAFQNMVRVDQGLAPQFVVNGVRTARNSVQ</sequence>
<evidence type="ECO:0000313" key="7">
    <source>
        <dbReference type="EMBL" id="PZE22158.1"/>
    </source>
</evidence>
<dbReference type="InterPro" id="IPR029753">
    <property type="entry name" value="D-isomer_DH_CS"/>
</dbReference>
<feature type="domain" description="D-isomer specific 2-hydroxyacid dehydrogenase catalytic" evidence="5">
    <location>
        <begin position="20"/>
        <end position="333"/>
    </location>
</feature>
<organism evidence="7 8">
    <name type="scientific">Paenibacillus xerothermodurans</name>
    <dbReference type="NCBI Taxonomy" id="1977292"/>
    <lineage>
        <taxon>Bacteria</taxon>
        <taxon>Bacillati</taxon>
        <taxon>Bacillota</taxon>
        <taxon>Bacilli</taxon>
        <taxon>Bacillales</taxon>
        <taxon>Paenibacillaceae</taxon>
        <taxon>Paenibacillus</taxon>
    </lineage>
</organism>
<accession>A0A2W1P4S5</accession>
<evidence type="ECO:0000313" key="8">
    <source>
        <dbReference type="Proteomes" id="UP000214746"/>
    </source>
</evidence>
<dbReference type="PANTHER" id="PTHR10996:SF178">
    <property type="entry name" value="2-HYDROXYACID DEHYDROGENASE YGL185C-RELATED"/>
    <property type="match status" value="1"/>
</dbReference>
<protein>
    <recommendedName>
        <fullName evidence="9">3-phosphoglycerate dehydrogenase</fullName>
    </recommendedName>
</protein>
<proteinExistence type="inferred from homology"/>
<gene>
    <name evidence="7" type="ORF">CBW46_007215</name>
</gene>
<evidence type="ECO:0000259" key="5">
    <source>
        <dbReference type="Pfam" id="PF00389"/>
    </source>
</evidence>
<evidence type="ECO:0000256" key="4">
    <source>
        <dbReference type="RuleBase" id="RU003719"/>
    </source>
</evidence>
<evidence type="ECO:0000256" key="2">
    <source>
        <dbReference type="ARBA" id="ARBA00023002"/>
    </source>
</evidence>
<comment type="similarity">
    <text evidence="1 4">Belongs to the D-isomer specific 2-hydroxyacid dehydrogenase family.</text>
</comment>
<dbReference type="OrthoDB" id="9805416at2"/>
<dbReference type="Pfam" id="PF02826">
    <property type="entry name" value="2-Hacid_dh_C"/>
    <property type="match status" value="1"/>
</dbReference>
<dbReference type="InterPro" id="IPR036291">
    <property type="entry name" value="NAD(P)-bd_dom_sf"/>
</dbReference>
<dbReference type="EMBL" id="NHRJ02000002">
    <property type="protein sequence ID" value="PZE22158.1"/>
    <property type="molecule type" value="Genomic_DNA"/>
</dbReference>
<dbReference type="Gene3D" id="3.40.50.720">
    <property type="entry name" value="NAD(P)-binding Rossmann-like Domain"/>
    <property type="match status" value="2"/>
</dbReference>
<dbReference type="GO" id="GO:0016618">
    <property type="term" value="F:hydroxypyruvate reductase [NAD(P)H] activity"/>
    <property type="evidence" value="ECO:0007669"/>
    <property type="project" value="TreeGrafter"/>
</dbReference>
<dbReference type="InterPro" id="IPR006140">
    <property type="entry name" value="D-isomer_DH_NAD-bd"/>
</dbReference>
<dbReference type="Pfam" id="PF00389">
    <property type="entry name" value="2-Hacid_dh"/>
    <property type="match status" value="1"/>
</dbReference>
<dbReference type="InterPro" id="IPR050223">
    <property type="entry name" value="D-isomer_2-hydroxyacid_DH"/>
</dbReference>
<keyword evidence="2 4" id="KW-0560">Oxidoreductase</keyword>
<dbReference type="CDD" id="cd12175">
    <property type="entry name" value="2-Hacid_dh_11"/>
    <property type="match status" value="1"/>
</dbReference>